<proteinExistence type="predicted"/>
<sequence length="351" mass="38231">MTSTAETPIDATLIGTVPATGSVTPLSGDRLIVRTDERLEIHDAEAFFSGTLAPTRTLRLPPCAAATPLPDGALVVAEGSRIRLIGPDGATRWELRHAGWHGGHRDPRPPGPPAVSPDGALISVLVPTLATGERAAILVQDGPPRHRYARDTLLLLDATSGDVRARRPIGAVASDATQRWHPDGSLLALSCWTAWYSWSTWWIEPRHDGLHIRGGTTMREVIDFLPHASRVLSIRRAEGIAYNDDRDELASHDVGDDDPAGLFDLGELAVDRDHDEFAGAYLIDHAHVLVTGRIYLPGRPVSVRHWLCDAVTLRPQGRLRYPVAVGGDVTPLGDGTWLTRDRSRLHHWALP</sequence>
<gene>
    <name evidence="1" type="ORF">ACFO9E_23725</name>
</gene>
<dbReference type="RefSeq" id="WP_381199144.1">
    <property type="nucleotide sequence ID" value="NZ_JBHSFE010000019.1"/>
</dbReference>
<dbReference type="Proteomes" id="UP001595993">
    <property type="component" value="Unassembled WGS sequence"/>
</dbReference>
<name>A0ABV9GDW9_9ACTN</name>
<evidence type="ECO:0000313" key="1">
    <source>
        <dbReference type="EMBL" id="MFC4610779.1"/>
    </source>
</evidence>
<comment type="caution">
    <text evidence="1">The sequence shown here is derived from an EMBL/GenBank/DDBJ whole genome shotgun (WGS) entry which is preliminary data.</text>
</comment>
<organism evidence="1 2">
    <name type="scientific">Streptomyces maoxianensis</name>
    <dbReference type="NCBI Taxonomy" id="1459942"/>
    <lineage>
        <taxon>Bacteria</taxon>
        <taxon>Bacillati</taxon>
        <taxon>Actinomycetota</taxon>
        <taxon>Actinomycetes</taxon>
        <taxon>Kitasatosporales</taxon>
        <taxon>Streptomycetaceae</taxon>
        <taxon>Streptomyces</taxon>
    </lineage>
</organism>
<protein>
    <submittedName>
        <fullName evidence="1">Uncharacterized protein</fullName>
    </submittedName>
</protein>
<dbReference type="EMBL" id="JBHSFE010000019">
    <property type="protein sequence ID" value="MFC4610779.1"/>
    <property type="molecule type" value="Genomic_DNA"/>
</dbReference>
<dbReference type="SUPFAM" id="SSF50969">
    <property type="entry name" value="YVTN repeat-like/Quinoprotein amine dehydrogenase"/>
    <property type="match status" value="1"/>
</dbReference>
<keyword evidence="2" id="KW-1185">Reference proteome</keyword>
<accession>A0ABV9GDW9</accession>
<evidence type="ECO:0000313" key="2">
    <source>
        <dbReference type="Proteomes" id="UP001595993"/>
    </source>
</evidence>
<reference evidence="2" key="1">
    <citation type="journal article" date="2019" name="Int. J. Syst. Evol. Microbiol.">
        <title>The Global Catalogue of Microorganisms (GCM) 10K type strain sequencing project: providing services to taxonomists for standard genome sequencing and annotation.</title>
        <authorList>
            <consortium name="The Broad Institute Genomics Platform"/>
            <consortium name="The Broad Institute Genome Sequencing Center for Infectious Disease"/>
            <person name="Wu L."/>
            <person name="Ma J."/>
        </authorList>
    </citation>
    <scope>NUCLEOTIDE SEQUENCE [LARGE SCALE GENOMIC DNA]</scope>
    <source>
        <strain evidence="2">CGMCC 4.7139</strain>
    </source>
</reference>
<dbReference type="InterPro" id="IPR011044">
    <property type="entry name" value="Quino_amine_DH_bsu"/>
</dbReference>